<dbReference type="Proteomes" id="UP000188543">
    <property type="component" value="Unassembled WGS sequence"/>
</dbReference>
<reference evidence="1 2" key="1">
    <citation type="submission" date="2016-08" db="EMBL/GenBank/DDBJ databases">
        <authorList>
            <person name="Seilhamer J.J."/>
        </authorList>
    </citation>
    <scope>NUCLEOTIDE SEQUENCE [LARGE SCALE GENOMIC DNA]</scope>
    <source>
        <strain evidence="1 2">VC14762</strain>
    </source>
</reference>
<proteinExistence type="predicted"/>
<organism evidence="1 2">
    <name type="scientific">Burkholderia cenocepacia</name>
    <dbReference type="NCBI Taxonomy" id="95486"/>
    <lineage>
        <taxon>Bacteria</taxon>
        <taxon>Pseudomonadati</taxon>
        <taxon>Pseudomonadota</taxon>
        <taxon>Betaproteobacteria</taxon>
        <taxon>Burkholderiales</taxon>
        <taxon>Burkholderiaceae</taxon>
        <taxon>Burkholderia</taxon>
        <taxon>Burkholderia cepacia complex</taxon>
    </lineage>
</organism>
<protein>
    <submittedName>
        <fullName evidence="1">Uncharacterized protein</fullName>
    </submittedName>
</protein>
<evidence type="ECO:0000313" key="1">
    <source>
        <dbReference type="EMBL" id="ONU85033.1"/>
    </source>
</evidence>
<gene>
    <name evidence="1" type="ORF">A8E72_16690</name>
</gene>
<dbReference type="EMBL" id="MUTJ01000053">
    <property type="protein sequence ID" value="ONU85033.1"/>
    <property type="molecule type" value="Genomic_DNA"/>
</dbReference>
<accession>A0A1V2W3D1</accession>
<evidence type="ECO:0000313" key="2">
    <source>
        <dbReference type="Proteomes" id="UP000188543"/>
    </source>
</evidence>
<comment type="caution">
    <text evidence="1">The sequence shown here is derived from an EMBL/GenBank/DDBJ whole genome shotgun (WGS) entry which is preliminary data.</text>
</comment>
<dbReference type="AlphaFoldDB" id="A0A1V2W3D1"/>
<sequence length="67" mass="7957">MAVVIAPFTGRTFDMAWWDECAVAPTCIVIPPANQWAATRALRYRRRPAQRTASMRRARKLKYRWYR</sequence>
<name>A0A1V2W3D1_9BURK</name>